<proteinExistence type="predicted"/>
<evidence type="ECO:0000256" key="1">
    <source>
        <dbReference type="SAM" id="Phobius"/>
    </source>
</evidence>
<protein>
    <submittedName>
        <fullName evidence="2">Ac108</fullName>
    </submittedName>
</protein>
<reference evidence="2 3" key="1">
    <citation type="journal article" date="2018" name="PLoS ONE">
        <title>Genome analysis of a novel Group I alphabaculovirus obtained from Oxyplax ochracea.</title>
        <authorList>
            <person name="Wang J."/>
            <person name="Hou D."/>
            <person name="Wang Q."/>
            <person name="Kuang W."/>
            <person name="Zhang L."/>
            <person name="Li J."/>
            <person name="Shen S."/>
            <person name="Deng F."/>
            <person name="Wang H."/>
            <person name="Hu Z."/>
            <person name="Wang M."/>
        </authorList>
    </citation>
    <scope>NUCLEOTIDE SEQUENCE [LARGE SCALE GENOMIC DNA]</scope>
    <source>
        <strain evidence="2">435</strain>
    </source>
</reference>
<keyword evidence="1" id="KW-1133">Transmembrane helix</keyword>
<sequence>MKPPLADVLSKTTKLYNDNIVTDLNANDQLHLYINNNKKLIKEFIIIICGFLVVLTIILFFVLLMVIFSNQETINLQQQQYESALLKNYDIRNRF</sequence>
<evidence type="ECO:0000313" key="2">
    <source>
        <dbReference type="EMBL" id="AVA31136.1"/>
    </source>
</evidence>
<keyword evidence="1" id="KW-0812">Transmembrane</keyword>
<gene>
    <name evidence="2" type="ORF">Oxoc_ORF37</name>
</gene>
<organism evidence="2 3">
    <name type="scientific">Oxyplax ochracea nucleopolyhedrovirus</name>
    <dbReference type="NCBI Taxonomy" id="2083176"/>
    <lineage>
        <taxon>Viruses</taxon>
        <taxon>Viruses incertae sedis</taxon>
        <taxon>Naldaviricetes</taxon>
        <taxon>Lefavirales</taxon>
        <taxon>Baculoviridae</taxon>
        <taxon>Alphabaculovirus</taxon>
        <taxon>Alphabaculovirus oxochraceae</taxon>
    </lineage>
</organism>
<dbReference type="Pfam" id="PF06143">
    <property type="entry name" value="Baculo_11_kDa"/>
    <property type="match status" value="1"/>
</dbReference>
<evidence type="ECO:0000313" key="3">
    <source>
        <dbReference type="Proteomes" id="UP000297028"/>
    </source>
</evidence>
<keyword evidence="1" id="KW-0472">Membrane</keyword>
<dbReference type="EMBL" id="MF143631">
    <property type="protein sequence ID" value="AVA31136.1"/>
    <property type="molecule type" value="Genomic_DNA"/>
</dbReference>
<dbReference type="InterPro" id="IPR009313">
    <property type="entry name" value="Baculo_11_kDa"/>
</dbReference>
<keyword evidence="3" id="KW-1185">Reference proteome</keyword>
<name>A0A2L0WU10_9ABAC</name>
<feature type="transmembrane region" description="Helical" evidence="1">
    <location>
        <begin position="44"/>
        <end position="68"/>
    </location>
</feature>
<dbReference type="Proteomes" id="UP000297028">
    <property type="component" value="Segment"/>
</dbReference>
<accession>A0A2L0WU10</accession>